<comment type="similarity">
    <text evidence="2 9">Belongs to the ABC-2 integral membrane protein family.</text>
</comment>
<evidence type="ECO:0000256" key="9">
    <source>
        <dbReference type="RuleBase" id="RU361157"/>
    </source>
</evidence>
<evidence type="ECO:0000256" key="8">
    <source>
        <dbReference type="ARBA" id="ARBA00023136"/>
    </source>
</evidence>
<feature type="transmembrane region" description="Helical" evidence="9">
    <location>
        <begin position="171"/>
        <end position="190"/>
    </location>
</feature>
<feature type="transmembrane region" description="Helical" evidence="9">
    <location>
        <begin position="228"/>
        <end position="250"/>
    </location>
</feature>
<dbReference type="PANTHER" id="PTHR30413:SF10">
    <property type="entry name" value="CAPSULE POLYSACCHARIDE EXPORT INNER-MEMBRANE PROTEIN CTRC"/>
    <property type="match status" value="1"/>
</dbReference>
<keyword evidence="6 9" id="KW-1133">Transmembrane helix</keyword>
<feature type="transmembrane region" description="Helical" evidence="9">
    <location>
        <begin position="138"/>
        <end position="164"/>
    </location>
</feature>
<dbReference type="InterPro" id="IPR047817">
    <property type="entry name" value="ABC2_TM_bact-type"/>
</dbReference>
<comment type="subcellular location">
    <subcellularLocation>
        <location evidence="9">Cell inner membrane</location>
        <topology evidence="9">Multi-pass membrane protein</topology>
    </subcellularLocation>
    <subcellularLocation>
        <location evidence="1">Cell membrane</location>
        <topology evidence="1">Multi-pass membrane protein</topology>
    </subcellularLocation>
</comment>
<dbReference type="GO" id="GO:0015920">
    <property type="term" value="P:lipopolysaccharide transport"/>
    <property type="evidence" value="ECO:0007669"/>
    <property type="project" value="TreeGrafter"/>
</dbReference>
<keyword evidence="7" id="KW-0762">Sugar transport</keyword>
<evidence type="ECO:0000256" key="6">
    <source>
        <dbReference type="ARBA" id="ARBA00022989"/>
    </source>
</evidence>
<keyword evidence="3 9" id="KW-0813">Transport</keyword>
<feature type="transmembrane region" description="Helical" evidence="9">
    <location>
        <begin position="64"/>
        <end position="89"/>
    </location>
</feature>
<evidence type="ECO:0000313" key="11">
    <source>
        <dbReference type="EMBL" id="SED12289.1"/>
    </source>
</evidence>
<evidence type="ECO:0000256" key="5">
    <source>
        <dbReference type="ARBA" id="ARBA00022692"/>
    </source>
</evidence>
<dbReference type="InterPro" id="IPR013525">
    <property type="entry name" value="ABC2_TM"/>
</dbReference>
<name>A0A1H4Y320_9PSED</name>
<dbReference type="PANTHER" id="PTHR30413">
    <property type="entry name" value="INNER MEMBRANE TRANSPORT PERMEASE"/>
    <property type="match status" value="1"/>
</dbReference>
<dbReference type="Pfam" id="PF01061">
    <property type="entry name" value="ABC2_membrane"/>
    <property type="match status" value="1"/>
</dbReference>
<gene>
    <name evidence="11" type="ORF">SAMN04490185_2813</name>
</gene>
<dbReference type="PROSITE" id="PS51012">
    <property type="entry name" value="ABC_TM2"/>
    <property type="match status" value="1"/>
</dbReference>
<feature type="domain" description="ABC transmembrane type-2" evidence="10">
    <location>
        <begin position="32"/>
        <end position="256"/>
    </location>
</feature>
<dbReference type="AlphaFoldDB" id="A0A1H4Y320"/>
<evidence type="ECO:0000256" key="2">
    <source>
        <dbReference type="ARBA" id="ARBA00007783"/>
    </source>
</evidence>
<dbReference type="Proteomes" id="UP000183114">
    <property type="component" value="Unassembled WGS sequence"/>
</dbReference>
<evidence type="ECO:0000256" key="7">
    <source>
        <dbReference type="ARBA" id="ARBA00023047"/>
    </source>
</evidence>
<keyword evidence="4 9" id="KW-1003">Cell membrane</keyword>
<reference evidence="11 12" key="1">
    <citation type="submission" date="2016-10" db="EMBL/GenBank/DDBJ databases">
        <authorList>
            <person name="de Groot N.N."/>
        </authorList>
    </citation>
    <scope>NUCLEOTIDE SEQUENCE [LARGE SCALE GENOMIC DNA]</scope>
    <source>
        <strain evidence="11 12">BS3655</strain>
    </source>
</reference>
<sequence length="260" mass="29764">MFSYFSRVWAARYFWVHLALADLRSRWRRSFFGVTWSIIQPLGMTILLTLVFSRLFNTDVLTYAPYVLSGIVVWEFISANTIGGSLSFVQADAYIKQCNHPLAIYTLRTVLGSSIVLMLASVSLYLWVAIMMPQNFGWSWLATLTIFPVVALIAWPVSTLLSYISTRFRDVPHALGLVMQSLWFVSPVYFEAKMFQNGGLHALVDYNPIYHILQLFRAPLLQGQWPTLANYTFSLGTALFFGLIAMYVGYKAERKVIFYL</sequence>
<evidence type="ECO:0000256" key="4">
    <source>
        <dbReference type="ARBA" id="ARBA00022475"/>
    </source>
</evidence>
<organism evidence="11 12">
    <name type="scientific">Pseudomonas frederiksbergensis</name>
    <dbReference type="NCBI Taxonomy" id="104087"/>
    <lineage>
        <taxon>Bacteria</taxon>
        <taxon>Pseudomonadati</taxon>
        <taxon>Pseudomonadota</taxon>
        <taxon>Gammaproteobacteria</taxon>
        <taxon>Pseudomonadales</taxon>
        <taxon>Pseudomonadaceae</taxon>
        <taxon>Pseudomonas</taxon>
    </lineage>
</organism>
<evidence type="ECO:0000313" key="12">
    <source>
        <dbReference type="Proteomes" id="UP000183114"/>
    </source>
</evidence>
<feature type="transmembrane region" description="Helical" evidence="9">
    <location>
        <begin position="110"/>
        <end position="132"/>
    </location>
</feature>
<evidence type="ECO:0000259" key="10">
    <source>
        <dbReference type="PROSITE" id="PS51012"/>
    </source>
</evidence>
<dbReference type="GO" id="GO:0015774">
    <property type="term" value="P:polysaccharide transport"/>
    <property type="evidence" value="ECO:0007669"/>
    <property type="project" value="UniProtKB-KW"/>
</dbReference>
<dbReference type="RefSeq" id="WP_074874788.1">
    <property type="nucleotide sequence ID" value="NZ_FNTF01000002.1"/>
</dbReference>
<proteinExistence type="inferred from homology"/>
<dbReference type="GO" id="GO:0140359">
    <property type="term" value="F:ABC-type transporter activity"/>
    <property type="evidence" value="ECO:0007669"/>
    <property type="project" value="InterPro"/>
</dbReference>
<accession>A0A1H4Y320</accession>
<dbReference type="EMBL" id="FNTF01000002">
    <property type="protein sequence ID" value="SED12289.1"/>
    <property type="molecule type" value="Genomic_DNA"/>
</dbReference>
<dbReference type="GO" id="GO:0005886">
    <property type="term" value="C:plasma membrane"/>
    <property type="evidence" value="ECO:0007669"/>
    <property type="project" value="UniProtKB-SubCell"/>
</dbReference>
<keyword evidence="5 9" id="KW-0812">Transmembrane</keyword>
<protein>
    <recommendedName>
        <fullName evidence="9">Transport permease protein</fullName>
    </recommendedName>
</protein>
<evidence type="ECO:0000256" key="1">
    <source>
        <dbReference type="ARBA" id="ARBA00004651"/>
    </source>
</evidence>
<feature type="transmembrane region" description="Helical" evidence="9">
    <location>
        <begin position="31"/>
        <end position="52"/>
    </location>
</feature>
<keyword evidence="7" id="KW-0625">Polysaccharide transport</keyword>
<keyword evidence="8 9" id="KW-0472">Membrane</keyword>
<evidence type="ECO:0000256" key="3">
    <source>
        <dbReference type="ARBA" id="ARBA00022448"/>
    </source>
</evidence>